<reference evidence="2" key="2">
    <citation type="submission" date="2025-09" db="UniProtKB">
        <authorList>
            <consortium name="Ensembl"/>
        </authorList>
    </citation>
    <scope>IDENTIFICATION</scope>
</reference>
<dbReference type="Proteomes" id="UP000694425">
    <property type="component" value="Unplaced"/>
</dbReference>
<dbReference type="AlphaFoldDB" id="A0A8C7C8F4"/>
<evidence type="ECO:0000313" key="2">
    <source>
        <dbReference type="Ensembl" id="ENSNVIP00000029335.1"/>
    </source>
</evidence>
<sequence>PCTILSGPQGSGEPVGTYPPLRVGVRPKSVQSPTDISSELSTVTTAARASPHLDLTMSILPGRQRRHLRAAFTPDPDPPGALLDLSPRSRVCLTSEEAEAPSLIQEKNSHTYFPVSEKWCVLGALTQEGSFPEKPEKAQNHPSPRLHQRRKPWCL</sequence>
<evidence type="ECO:0000313" key="3">
    <source>
        <dbReference type="Proteomes" id="UP000694425"/>
    </source>
</evidence>
<keyword evidence="3" id="KW-1185">Reference proteome</keyword>
<feature type="region of interest" description="Disordered" evidence="1">
    <location>
        <begin position="1"/>
        <end position="20"/>
    </location>
</feature>
<feature type="compositionally biased region" description="Basic residues" evidence="1">
    <location>
        <begin position="144"/>
        <end position="155"/>
    </location>
</feature>
<evidence type="ECO:0000256" key="1">
    <source>
        <dbReference type="SAM" id="MobiDB-lite"/>
    </source>
</evidence>
<dbReference type="GeneTree" id="ENSGT01030000234856"/>
<proteinExistence type="predicted"/>
<feature type="region of interest" description="Disordered" evidence="1">
    <location>
        <begin position="130"/>
        <end position="155"/>
    </location>
</feature>
<organism evidence="2 3">
    <name type="scientific">Neovison vison</name>
    <name type="common">American mink</name>
    <name type="synonym">Mustela vison</name>
    <dbReference type="NCBI Taxonomy" id="452646"/>
    <lineage>
        <taxon>Eukaryota</taxon>
        <taxon>Metazoa</taxon>
        <taxon>Chordata</taxon>
        <taxon>Craniata</taxon>
        <taxon>Vertebrata</taxon>
        <taxon>Euteleostomi</taxon>
        <taxon>Mammalia</taxon>
        <taxon>Eutheria</taxon>
        <taxon>Laurasiatheria</taxon>
        <taxon>Carnivora</taxon>
        <taxon>Caniformia</taxon>
        <taxon>Musteloidea</taxon>
        <taxon>Mustelidae</taxon>
        <taxon>Mustelinae</taxon>
        <taxon>Neogale</taxon>
    </lineage>
</organism>
<dbReference type="Ensembl" id="ENSNVIT00000033980.1">
    <property type="protein sequence ID" value="ENSNVIP00000029335.1"/>
    <property type="gene ID" value="ENSNVIG00000022613.1"/>
</dbReference>
<accession>A0A8C7C8F4</accession>
<reference evidence="2" key="1">
    <citation type="submission" date="2025-08" db="UniProtKB">
        <authorList>
            <consortium name="Ensembl"/>
        </authorList>
    </citation>
    <scope>IDENTIFICATION</scope>
</reference>
<protein>
    <submittedName>
        <fullName evidence="2">Uncharacterized protein</fullName>
    </submittedName>
</protein>
<name>A0A8C7C8F4_NEOVI</name>